<evidence type="ECO:0000313" key="5">
    <source>
        <dbReference type="Proteomes" id="UP000266861"/>
    </source>
</evidence>
<proteinExistence type="predicted"/>
<accession>A0A397J3J4</accession>
<dbReference type="PANTHER" id="PTHR28174">
    <property type="entry name" value="54S RIBOSOMAL PROTEIN L36, MITOCHONDRIAL"/>
    <property type="match status" value="1"/>
</dbReference>
<dbReference type="GO" id="GO:0005762">
    <property type="term" value="C:mitochondrial large ribosomal subunit"/>
    <property type="evidence" value="ECO:0007669"/>
    <property type="project" value="InterPro"/>
</dbReference>
<protein>
    <recommendedName>
        <fullName evidence="3">Ribosomal protein bL31m N-terminal domain-containing protein</fullName>
    </recommendedName>
</protein>
<dbReference type="Proteomes" id="UP000266861">
    <property type="component" value="Unassembled WGS sequence"/>
</dbReference>
<feature type="domain" description="Ribosomal protein bL31m N-terminal" evidence="3">
    <location>
        <begin position="59"/>
        <end position="94"/>
    </location>
</feature>
<keyword evidence="5" id="KW-1185">Reference proteome</keyword>
<dbReference type="EMBL" id="PQFF01000107">
    <property type="protein sequence ID" value="RHZ81967.1"/>
    <property type="molecule type" value="Genomic_DNA"/>
</dbReference>
<dbReference type="SUPFAM" id="SSF143800">
    <property type="entry name" value="L28p-like"/>
    <property type="match status" value="1"/>
</dbReference>
<comment type="caution">
    <text evidence="4">The sequence shown here is derived from an EMBL/GenBank/DDBJ whole genome shotgun (WGS) entry which is preliminary data.</text>
</comment>
<dbReference type="GO" id="GO:0003735">
    <property type="term" value="F:structural constituent of ribosome"/>
    <property type="evidence" value="ECO:0007669"/>
    <property type="project" value="InterPro"/>
</dbReference>
<name>A0A397J3J4_9GLOM</name>
<dbReference type="GO" id="GO:0032543">
    <property type="term" value="P:mitochondrial translation"/>
    <property type="evidence" value="ECO:0007669"/>
    <property type="project" value="InterPro"/>
</dbReference>
<gene>
    <name evidence="4" type="ORF">Glove_115g20</name>
</gene>
<dbReference type="InterPro" id="IPR048874">
    <property type="entry name" value="Ribosomal_bL31m_N"/>
</dbReference>
<keyword evidence="2" id="KW-0687">Ribonucleoprotein</keyword>
<dbReference type="InterPro" id="IPR034704">
    <property type="entry name" value="Ribosomal_bL28/bL31-like_sf"/>
</dbReference>
<dbReference type="InterPro" id="IPR034600">
    <property type="entry name" value="Ribosomal_bL31m"/>
</dbReference>
<dbReference type="PANTHER" id="PTHR28174:SF1">
    <property type="entry name" value="LARGE RIBOSOMAL SUBUNIT PROTEIN BL31M"/>
    <property type="match status" value="1"/>
</dbReference>
<dbReference type="OrthoDB" id="5587740at2759"/>
<sequence>MTIITKLHFNFSISTSHSVSSLCHSNNLRMILPKRRYAVNAKSQPKITFCTRPELLTQQIILTNGATYTIRTTSPKPLIKLIKDTRNHPLWNPTSGDGALDVTGQLSKFTKKFGEEVYDLDFMSSGEALPEITSKDIGIKKDKKKKK</sequence>
<dbReference type="Pfam" id="PF21492">
    <property type="entry name" value="bL31_N"/>
    <property type="match status" value="1"/>
</dbReference>
<dbReference type="Gene3D" id="6.20.130.10">
    <property type="match status" value="1"/>
</dbReference>
<reference evidence="4 5" key="1">
    <citation type="submission" date="2018-08" db="EMBL/GenBank/DDBJ databases">
        <title>Genome and evolution of the arbuscular mycorrhizal fungus Diversispora epigaea (formerly Glomus versiforme) and its bacterial endosymbionts.</title>
        <authorList>
            <person name="Sun X."/>
            <person name="Fei Z."/>
            <person name="Harrison M."/>
        </authorList>
    </citation>
    <scope>NUCLEOTIDE SEQUENCE [LARGE SCALE GENOMIC DNA]</scope>
    <source>
        <strain evidence="4 5">IT104</strain>
    </source>
</reference>
<evidence type="ECO:0000313" key="4">
    <source>
        <dbReference type="EMBL" id="RHZ81967.1"/>
    </source>
</evidence>
<evidence type="ECO:0000256" key="1">
    <source>
        <dbReference type="ARBA" id="ARBA00022980"/>
    </source>
</evidence>
<dbReference type="STRING" id="1348612.A0A397J3J4"/>
<keyword evidence="1" id="KW-0689">Ribosomal protein</keyword>
<dbReference type="AlphaFoldDB" id="A0A397J3J4"/>
<evidence type="ECO:0000256" key="2">
    <source>
        <dbReference type="ARBA" id="ARBA00023274"/>
    </source>
</evidence>
<organism evidence="4 5">
    <name type="scientific">Diversispora epigaea</name>
    <dbReference type="NCBI Taxonomy" id="1348612"/>
    <lineage>
        <taxon>Eukaryota</taxon>
        <taxon>Fungi</taxon>
        <taxon>Fungi incertae sedis</taxon>
        <taxon>Mucoromycota</taxon>
        <taxon>Glomeromycotina</taxon>
        <taxon>Glomeromycetes</taxon>
        <taxon>Diversisporales</taxon>
        <taxon>Diversisporaceae</taxon>
        <taxon>Diversispora</taxon>
    </lineage>
</organism>
<evidence type="ECO:0000259" key="3">
    <source>
        <dbReference type="Pfam" id="PF21492"/>
    </source>
</evidence>